<keyword evidence="2" id="KW-1185">Reference proteome</keyword>
<evidence type="ECO:0000313" key="2">
    <source>
        <dbReference type="Proteomes" id="UP000827872"/>
    </source>
</evidence>
<dbReference type="EMBL" id="CM037626">
    <property type="protein sequence ID" value="KAH8012261.1"/>
    <property type="molecule type" value="Genomic_DNA"/>
</dbReference>
<dbReference type="Proteomes" id="UP000827872">
    <property type="component" value="Linkage Group LG13"/>
</dbReference>
<protein>
    <submittedName>
        <fullName evidence="1">Uncharacterized protein</fullName>
    </submittedName>
</protein>
<proteinExistence type="predicted"/>
<reference evidence="1" key="1">
    <citation type="submission" date="2021-08" db="EMBL/GenBank/DDBJ databases">
        <title>The first chromosome-level gecko genome reveals the dynamic sex chromosomes of Neotropical dwarf geckos (Sphaerodactylidae: Sphaerodactylus).</title>
        <authorList>
            <person name="Pinto B.J."/>
            <person name="Keating S.E."/>
            <person name="Gamble T."/>
        </authorList>
    </citation>
    <scope>NUCLEOTIDE SEQUENCE</scope>
    <source>
        <strain evidence="1">TG3544</strain>
    </source>
</reference>
<gene>
    <name evidence="1" type="ORF">K3G42_015992</name>
</gene>
<name>A0ACB8FY70_9SAUR</name>
<evidence type="ECO:0000313" key="1">
    <source>
        <dbReference type="EMBL" id="KAH8012261.1"/>
    </source>
</evidence>
<accession>A0ACB8FY70</accession>
<sequence>MMWIPLVFFLGTFVSGSRSQLVVTQPPSMAKALGSTVMIPCALSSGYRVSEKRGSWYQQKSGGDPVFLSSYGSSDQVRGSGVPERFTISPDASSNLWNLVITGVQAEDDADYYCKAWDNKLNCYHCGSISWGTETETFHF</sequence>
<organism evidence="1 2">
    <name type="scientific">Sphaerodactylus townsendi</name>
    <dbReference type="NCBI Taxonomy" id="933632"/>
    <lineage>
        <taxon>Eukaryota</taxon>
        <taxon>Metazoa</taxon>
        <taxon>Chordata</taxon>
        <taxon>Craniata</taxon>
        <taxon>Vertebrata</taxon>
        <taxon>Euteleostomi</taxon>
        <taxon>Lepidosauria</taxon>
        <taxon>Squamata</taxon>
        <taxon>Bifurcata</taxon>
        <taxon>Gekkota</taxon>
        <taxon>Sphaerodactylidae</taxon>
        <taxon>Sphaerodactylus</taxon>
    </lineage>
</organism>
<comment type="caution">
    <text evidence="1">The sequence shown here is derived from an EMBL/GenBank/DDBJ whole genome shotgun (WGS) entry which is preliminary data.</text>
</comment>